<dbReference type="SUPFAM" id="SSF51905">
    <property type="entry name" value="FAD/NAD(P)-binding domain"/>
    <property type="match status" value="1"/>
</dbReference>
<dbReference type="PRINTS" id="PR00368">
    <property type="entry name" value="FADPNR"/>
</dbReference>
<dbReference type="Pfam" id="PF13738">
    <property type="entry name" value="Pyr_redox_3"/>
    <property type="match status" value="1"/>
</dbReference>
<dbReference type="Gene3D" id="3.50.50.60">
    <property type="entry name" value="FAD/NAD(P)-binding domain"/>
    <property type="match status" value="3"/>
</dbReference>
<dbReference type="AlphaFoldDB" id="A0AAE4V110"/>
<dbReference type="PANTHER" id="PTHR42877:SF4">
    <property type="entry name" value="FAD_NAD(P)-BINDING DOMAIN-CONTAINING PROTEIN-RELATED"/>
    <property type="match status" value="1"/>
</dbReference>
<gene>
    <name evidence="1" type="ORF">R4315_14495</name>
</gene>
<dbReference type="InterPro" id="IPR036188">
    <property type="entry name" value="FAD/NAD-bd_sf"/>
</dbReference>
<sequence>MLRTKPSRRRQPSVAIIGAGFGGIGAAVKLKEAGFSRITILERADGPGGTWWHNSYPGAEVDTPSVLYSFSWMPWNWTRTHVRQSELQEYLEAVIDTYDLAEDMCFGTTVDRVVWDEYRQEYAVWSDDRILLRATHVISAVGLLGDPKIPDWEGLEDFQGPVFHAAQWNHDIDLTGRRVAVVGSGSTAAQLVPALADIAGEVLTFQREPGWIVPKHSREYTPTERWALNSSFAQRFLRTKFVLLRERDQIGGALWREGTAVNTAARLGALAHIDRVLGDRPDLVEAVTPTHPFAGKRPVISDGFYPALLKQNVKLVPRAVKGIVRTGLIDSDGEQHDVDAIVFATGFKADFLTTYDVIGRNGISLHDLWRGEETAFLGIMAKDVPNFFMLYGPNTNGGTIVTNLELQVKYVVSAIEAAHRRRASAVEIRPLAQDLYDRAIQRRLEGTTFHFENNYYRSKSGRISTQWPEGVIVYAILTKLLRWPLWRFSFRLGRSNDNRPPQMQPEPFEKLRTQTRVEVVQ</sequence>
<dbReference type="GO" id="GO:0016491">
    <property type="term" value="F:oxidoreductase activity"/>
    <property type="evidence" value="ECO:0007669"/>
    <property type="project" value="UniProtKB-KW"/>
</dbReference>
<reference evidence="1" key="1">
    <citation type="submission" date="2023-10" db="EMBL/GenBank/DDBJ databases">
        <title>Development of a sustainable strategy for remediation of hydrocarbon-contaminated territories based on the waste exchange concept.</title>
        <authorList>
            <person name="Krivoruchko A."/>
        </authorList>
    </citation>
    <scope>NUCLEOTIDE SEQUENCE</scope>
    <source>
        <strain evidence="1">IEGM 68</strain>
    </source>
</reference>
<protein>
    <submittedName>
        <fullName evidence="1">NAD(P)/FAD-dependent oxidoreductase</fullName>
        <ecNumber evidence="1">1.14.13.-</ecNumber>
    </submittedName>
</protein>
<dbReference type="PANTHER" id="PTHR42877">
    <property type="entry name" value="L-ORNITHINE N(5)-MONOOXYGENASE-RELATED"/>
    <property type="match status" value="1"/>
</dbReference>
<dbReference type="RefSeq" id="WP_317743496.1">
    <property type="nucleotide sequence ID" value="NZ_JAWLUP010000031.1"/>
</dbReference>
<keyword evidence="1" id="KW-0560">Oxidoreductase</keyword>
<proteinExistence type="predicted"/>
<comment type="caution">
    <text evidence="1">The sequence shown here is derived from an EMBL/GenBank/DDBJ whole genome shotgun (WGS) entry which is preliminary data.</text>
</comment>
<name>A0AAE4V110_9NOCA</name>
<dbReference type="EMBL" id="JAWLUP010000031">
    <property type="protein sequence ID" value="MDV7265743.1"/>
    <property type="molecule type" value="Genomic_DNA"/>
</dbReference>
<organism evidence="1 2">
    <name type="scientific">Rhodococcus oxybenzonivorans</name>
    <dbReference type="NCBI Taxonomy" id="1990687"/>
    <lineage>
        <taxon>Bacteria</taxon>
        <taxon>Bacillati</taxon>
        <taxon>Actinomycetota</taxon>
        <taxon>Actinomycetes</taxon>
        <taxon>Mycobacteriales</taxon>
        <taxon>Nocardiaceae</taxon>
        <taxon>Rhodococcus</taxon>
    </lineage>
</organism>
<dbReference type="InterPro" id="IPR051209">
    <property type="entry name" value="FAD-bind_Monooxygenase_sf"/>
</dbReference>
<evidence type="ECO:0000313" key="1">
    <source>
        <dbReference type="EMBL" id="MDV7265743.1"/>
    </source>
</evidence>
<dbReference type="EC" id="1.14.13.-" evidence="1"/>
<dbReference type="PRINTS" id="PR00411">
    <property type="entry name" value="PNDRDTASEI"/>
</dbReference>
<accession>A0AAE4V110</accession>
<dbReference type="Proteomes" id="UP001185863">
    <property type="component" value="Unassembled WGS sequence"/>
</dbReference>
<evidence type="ECO:0000313" key="2">
    <source>
        <dbReference type="Proteomes" id="UP001185863"/>
    </source>
</evidence>